<feature type="transmembrane region" description="Helical" evidence="6">
    <location>
        <begin position="187"/>
        <end position="209"/>
    </location>
</feature>
<gene>
    <name evidence="7" type="ORF">IBL25_19760</name>
</gene>
<feature type="transmembrane region" description="Helical" evidence="6">
    <location>
        <begin position="69"/>
        <end position="90"/>
    </location>
</feature>
<name>A0ABR7RBM2_9PROT</name>
<comment type="subcellular location">
    <subcellularLocation>
        <location evidence="1">Cell membrane</location>
        <topology evidence="1">Multi-pass membrane protein</topology>
    </subcellularLocation>
</comment>
<evidence type="ECO:0000256" key="3">
    <source>
        <dbReference type="ARBA" id="ARBA00022692"/>
    </source>
</evidence>
<dbReference type="Proteomes" id="UP000603940">
    <property type="component" value="Unassembled WGS sequence"/>
</dbReference>
<keyword evidence="8" id="KW-1185">Reference proteome</keyword>
<keyword evidence="5 6" id="KW-0472">Membrane</keyword>
<feature type="transmembrane region" description="Helical" evidence="6">
    <location>
        <begin position="111"/>
        <end position="132"/>
    </location>
</feature>
<feature type="transmembrane region" description="Helical" evidence="6">
    <location>
        <begin position="6"/>
        <end position="29"/>
    </location>
</feature>
<dbReference type="RefSeq" id="WP_187780231.1">
    <property type="nucleotide sequence ID" value="NZ_JACTUZ010000125.1"/>
</dbReference>
<evidence type="ECO:0000256" key="2">
    <source>
        <dbReference type="ARBA" id="ARBA00022475"/>
    </source>
</evidence>
<protein>
    <submittedName>
        <fullName evidence="7">LysE family transporter</fullName>
    </submittedName>
</protein>
<keyword evidence="4 6" id="KW-1133">Transmembrane helix</keyword>
<dbReference type="EMBL" id="JACTUZ010000125">
    <property type="protein sequence ID" value="MBC9179180.1"/>
    <property type="molecule type" value="Genomic_DNA"/>
</dbReference>
<organism evidence="7 8">
    <name type="scientific">Pseudoroseomonas ludipueritiae</name>
    <dbReference type="NCBI Taxonomy" id="198093"/>
    <lineage>
        <taxon>Bacteria</taxon>
        <taxon>Pseudomonadati</taxon>
        <taxon>Pseudomonadota</taxon>
        <taxon>Alphaproteobacteria</taxon>
        <taxon>Acetobacterales</taxon>
        <taxon>Acetobacteraceae</taxon>
        <taxon>Pseudoroseomonas</taxon>
    </lineage>
</organism>
<dbReference type="PANTHER" id="PTHR30086:SF20">
    <property type="entry name" value="ARGININE EXPORTER PROTEIN ARGO-RELATED"/>
    <property type="match status" value="1"/>
</dbReference>
<feature type="transmembrane region" description="Helical" evidence="6">
    <location>
        <begin position="138"/>
        <end position="166"/>
    </location>
</feature>
<keyword evidence="3 6" id="KW-0812">Transmembrane</keyword>
<evidence type="ECO:0000256" key="1">
    <source>
        <dbReference type="ARBA" id="ARBA00004651"/>
    </source>
</evidence>
<comment type="caution">
    <text evidence="7">The sequence shown here is derived from an EMBL/GenBank/DDBJ whole genome shotgun (WGS) entry which is preliminary data.</text>
</comment>
<accession>A0ABR7RBM2</accession>
<proteinExistence type="predicted"/>
<keyword evidence="2" id="KW-1003">Cell membrane</keyword>
<evidence type="ECO:0000313" key="7">
    <source>
        <dbReference type="EMBL" id="MBC9179180.1"/>
    </source>
</evidence>
<dbReference type="PANTHER" id="PTHR30086">
    <property type="entry name" value="ARGININE EXPORTER PROTEIN ARGO"/>
    <property type="match status" value="1"/>
</dbReference>
<feature type="transmembrane region" description="Helical" evidence="6">
    <location>
        <begin position="41"/>
        <end position="63"/>
    </location>
</feature>
<dbReference type="Pfam" id="PF01810">
    <property type="entry name" value="LysE"/>
    <property type="match status" value="1"/>
</dbReference>
<evidence type="ECO:0000256" key="4">
    <source>
        <dbReference type="ARBA" id="ARBA00022989"/>
    </source>
</evidence>
<sequence>MPELLAAAGLAGFIYGISPGPAVLALLGLSADRGRGAATRFVSGLLAGDALWALLALVAILGAQTIGSLVFDLLGLVCGAYLLRLGWGALRARPRAEGAAPAIPRPLLRGLAFGLTNPKGYPVAVATFAALLSSRSSLLHWGLLPALVLAAVVGSFLAYGILVLFCGMAPMRRLYRRHEVWINRASGLLFIGFALHALAQALPGLAAAWR</sequence>
<evidence type="ECO:0000313" key="8">
    <source>
        <dbReference type="Proteomes" id="UP000603940"/>
    </source>
</evidence>
<evidence type="ECO:0000256" key="5">
    <source>
        <dbReference type="ARBA" id="ARBA00023136"/>
    </source>
</evidence>
<evidence type="ECO:0000256" key="6">
    <source>
        <dbReference type="SAM" id="Phobius"/>
    </source>
</evidence>
<reference evidence="7 8" key="1">
    <citation type="journal article" date="2009" name="Int. J. Syst. Evol. Microbiol.">
        <title>Transfer of Teichococcus ludipueritiae and Muricoccus roseus to the genus Roseomonas, as Roseomonas ludipueritiae comb. nov. and Roseomonas rosea comb. nov., respectively, and emended description of the genus Roseomonas.</title>
        <authorList>
            <person name="Sanchez-Porro C."/>
            <person name="Gallego V."/>
            <person name="Busse H.J."/>
            <person name="Kampfer P."/>
            <person name="Ventosa A."/>
        </authorList>
    </citation>
    <scope>NUCLEOTIDE SEQUENCE [LARGE SCALE GENOMIC DNA]</scope>
    <source>
        <strain evidence="7 8">DSM 14915</strain>
    </source>
</reference>
<dbReference type="InterPro" id="IPR001123">
    <property type="entry name" value="LeuE-type"/>
</dbReference>